<dbReference type="EMBL" id="JBHUEK010000004">
    <property type="protein sequence ID" value="MFD1777464.1"/>
    <property type="molecule type" value="Genomic_DNA"/>
</dbReference>
<organism evidence="4 5">
    <name type="scientific">Fredinandcohnia salidurans</name>
    <dbReference type="NCBI Taxonomy" id="2595041"/>
    <lineage>
        <taxon>Bacteria</taxon>
        <taxon>Bacillati</taxon>
        <taxon>Bacillota</taxon>
        <taxon>Bacilli</taxon>
        <taxon>Bacillales</taxon>
        <taxon>Bacillaceae</taxon>
        <taxon>Fredinandcohnia</taxon>
    </lineage>
</organism>
<feature type="region of interest" description="Disordered" evidence="1">
    <location>
        <begin position="33"/>
        <end position="114"/>
    </location>
</feature>
<dbReference type="RefSeq" id="WP_388034757.1">
    <property type="nucleotide sequence ID" value="NZ_JBHUEK010000004.1"/>
</dbReference>
<name>A0ABW4MHI9_9BACI</name>
<dbReference type="Pfam" id="PF08924">
    <property type="entry name" value="Rv2525c_GlyHyd-like"/>
    <property type="match status" value="1"/>
</dbReference>
<sequence>MTEKGFNILISVIIGFLLSCAVFFYVTEDKAKPVTSNPTTETPITPPPSNTDKKKPPPADNQEQQNQEKNNEPEKKTDSEKQSEKDKQKEDEKQNKEEQNNNDKAKPSDELPEIVWGIDSASETTKDFYACVKENFGDLVVFGRYLGDREGISVGLSAEQVEIIHAEGDFILPIYNHFNEATGYDNGVAHAKEALKLAGEIGIPERVAIFADIEPTYPVDSEFIKGWFETIEGSPYKSGIYGVFDPEQALFKAYQEAGKSNAAILEQNYIWTAAPSVGITAETKAPKYNPSAPEGSLAWGWQYGLDSETCNIDTNLFKRELVDVLWRP</sequence>
<evidence type="ECO:0000256" key="1">
    <source>
        <dbReference type="SAM" id="MobiDB-lite"/>
    </source>
</evidence>
<protein>
    <submittedName>
        <fullName evidence="4">Glycoside hydrolase domain-containing protein</fullName>
    </submittedName>
</protein>
<feature type="compositionally biased region" description="Basic and acidic residues" evidence="1">
    <location>
        <begin position="69"/>
        <end position="109"/>
    </location>
</feature>
<dbReference type="InterPro" id="IPR017853">
    <property type="entry name" value="GH"/>
</dbReference>
<dbReference type="InterPro" id="IPR015020">
    <property type="entry name" value="Rv2525c-like_Glyco_Hydro-like"/>
</dbReference>
<feature type="transmembrane region" description="Helical" evidence="2">
    <location>
        <begin position="6"/>
        <end position="26"/>
    </location>
</feature>
<evidence type="ECO:0000313" key="4">
    <source>
        <dbReference type="EMBL" id="MFD1777464.1"/>
    </source>
</evidence>
<evidence type="ECO:0000313" key="5">
    <source>
        <dbReference type="Proteomes" id="UP001597227"/>
    </source>
</evidence>
<feature type="domain" description="Rv2525c-like glycoside hydrolase-like" evidence="3">
    <location>
        <begin position="142"/>
        <end position="246"/>
    </location>
</feature>
<dbReference type="Proteomes" id="UP001597227">
    <property type="component" value="Unassembled WGS sequence"/>
</dbReference>
<keyword evidence="2" id="KW-0812">Transmembrane</keyword>
<gene>
    <name evidence="4" type="ORF">ACFSFW_02055</name>
</gene>
<evidence type="ECO:0000256" key="2">
    <source>
        <dbReference type="SAM" id="Phobius"/>
    </source>
</evidence>
<dbReference type="SUPFAM" id="SSF51445">
    <property type="entry name" value="(Trans)glycosidases"/>
    <property type="match status" value="1"/>
</dbReference>
<dbReference type="GO" id="GO:0016787">
    <property type="term" value="F:hydrolase activity"/>
    <property type="evidence" value="ECO:0007669"/>
    <property type="project" value="UniProtKB-KW"/>
</dbReference>
<evidence type="ECO:0000259" key="3">
    <source>
        <dbReference type="Pfam" id="PF08924"/>
    </source>
</evidence>
<dbReference type="PROSITE" id="PS51257">
    <property type="entry name" value="PROKAR_LIPOPROTEIN"/>
    <property type="match status" value="1"/>
</dbReference>
<keyword evidence="2" id="KW-0472">Membrane</keyword>
<dbReference type="Gene3D" id="3.20.20.80">
    <property type="entry name" value="Glycosidases"/>
    <property type="match status" value="1"/>
</dbReference>
<keyword evidence="5" id="KW-1185">Reference proteome</keyword>
<keyword evidence="4" id="KW-0378">Hydrolase</keyword>
<comment type="caution">
    <text evidence="4">The sequence shown here is derived from an EMBL/GenBank/DDBJ whole genome shotgun (WGS) entry which is preliminary data.</text>
</comment>
<accession>A0ABW4MHI9</accession>
<proteinExistence type="predicted"/>
<reference evidence="5" key="1">
    <citation type="journal article" date="2019" name="Int. J. Syst. Evol. Microbiol.">
        <title>The Global Catalogue of Microorganisms (GCM) 10K type strain sequencing project: providing services to taxonomists for standard genome sequencing and annotation.</title>
        <authorList>
            <consortium name="The Broad Institute Genomics Platform"/>
            <consortium name="The Broad Institute Genome Sequencing Center for Infectious Disease"/>
            <person name="Wu L."/>
            <person name="Ma J."/>
        </authorList>
    </citation>
    <scope>NUCLEOTIDE SEQUENCE [LARGE SCALE GENOMIC DNA]</scope>
    <source>
        <strain evidence="5">CCUG 15531</strain>
    </source>
</reference>
<keyword evidence="2" id="KW-1133">Transmembrane helix</keyword>